<feature type="transmembrane region" description="Helical" evidence="1">
    <location>
        <begin position="152"/>
        <end position="171"/>
    </location>
</feature>
<dbReference type="OrthoDB" id="3354157at2759"/>
<organism evidence="3 4">
    <name type="scientific">Amanita thiersii Skay4041</name>
    <dbReference type="NCBI Taxonomy" id="703135"/>
    <lineage>
        <taxon>Eukaryota</taxon>
        <taxon>Fungi</taxon>
        <taxon>Dikarya</taxon>
        <taxon>Basidiomycota</taxon>
        <taxon>Agaricomycotina</taxon>
        <taxon>Agaricomycetes</taxon>
        <taxon>Agaricomycetidae</taxon>
        <taxon>Agaricales</taxon>
        <taxon>Pluteineae</taxon>
        <taxon>Amanitaceae</taxon>
        <taxon>Amanita</taxon>
    </lineage>
</organism>
<feature type="transmembrane region" description="Helical" evidence="1">
    <location>
        <begin position="6"/>
        <end position="23"/>
    </location>
</feature>
<accession>A0A2A9N8M3</accession>
<dbReference type="AlphaFoldDB" id="A0A2A9N8M3"/>
<feature type="transmembrane region" description="Helical" evidence="1">
    <location>
        <begin position="67"/>
        <end position="87"/>
    </location>
</feature>
<evidence type="ECO:0000313" key="4">
    <source>
        <dbReference type="Proteomes" id="UP000242287"/>
    </source>
</evidence>
<gene>
    <name evidence="3" type="ORF">AMATHDRAFT_153931</name>
</gene>
<dbReference type="EMBL" id="KZ302162">
    <property type="protein sequence ID" value="PFH46749.1"/>
    <property type="molecule type" value="Genomic_DNA"/>
</dbReference>
<feature type="transmembrane region" description="Helical" evidence="1">
    <location>
        <begin position="99"/>
        <end position="119"/>
    </location>
</feature>
<name>A0A2A9N8M3_9AGAR</name>
<evidence type="ECO:0000313" key="3">
    <source>
        <dbReference type="EMBL" id="PFH46749.1"/>
    </source>
</evidence>
<dbReference type="Proteomes" id="UP000242287">
    <property type="component" value="Unassembled WGS sequence"/>
</dbReference>
<keyword evidence="1" id="KW-1133">Transmembrane helix</keyword>
<protein>
    <recommendedName>
        <fullName evidence="2">DUF6533 domain-containing protein</fullName>
    </recommendedName>
</protein>
<feature type="transmembrane region" description="Helical" evidence="1">
    <location>
        <begin position="191"/>
        <end position="210"/>
    </location>
</feature>
<evidence type="ECO:0000259" key="2">
    <source>
        <dbReference type="Pfam" id="PF20151"/>
    </source>
</evidence>
<proteinExistence type="predicted"/>
<feature type="domain" description="DUF6533" evidence="2">
    <location>
        <begin position="4"/>
        <end position="49"/>
    </location>
</feature>
<evidence type="ECO:0000256" key="1">
    <source>
        <dbReference type="SAM" id="Phobius"/>
    </source>
</evidence>
<keyword evidence="4" id="KW-1185">Reference proteome</keyword>
<feature type="non-terminal residue" evidence="3">
    <location>
        <position position="1"/>
    </location>
</feature>
<keyword evidence="1" id="KW-0812">Transmembrane</keyword>
<keyword evidence="1" id="KW-0472">Membrane</keyword>
<sequence length="221" mass="25368">LLQYVGFASFIVLVWDHIITFSDEVELMWKGRKGLFVYLFLLNRYLTPLSFIINLVGLSFRSFCKNFVRYEGCMFAIAIEIVGLMMYLRINALYPWHRWISRSLLLILVIETGVHVWLITRGEPVKHNLASGIQACTMIFDPTISSVASASAWIPLLYDTIVFALTIYRTLPPIWKRQASYILKRLFEDGLLYYSIIFSVAFVLTIMIVASPPGLKNIAAQ</sequence>
<dbReference type="InterPro" id="IPR045340">
    <property type="entry name" value="DUF6533"/>
</dbReference>
<feature type="transmembrane region" description="Helical" evidence="1">
    <location>
        <begin position="35"/>
        <end position="55"/>
    </location>
</feature>
<reference evidence="3 4" key="1">
    <citation type="submission" date="2014-02" db="EMBL/GenBank/DDBJ databases">
        <title>Transposable element dynamics among asymbiotic and ectomycorrhizal Amanita fungi.</title>
        <authorList>
            <consortium name="DOE Joint Genome Institute"/>
            <person name="Hess J."/>
            <person name="Skrede I."/>
            <person name="Wolfe B."/>
            <person name="LaButti K."/>
            <person name="Ohm R.A."/>
            <person name="Grigoriev I.V."/>
            <person name="Pringle A."/>
        </authorList>
    </citation>
    <scope>NUCLEOTIDE SEQUENCE [LARGE SCALE GENOMIC DNA]</scope>
    <source>
        <strain evidence="3 4">SKay4041</strain>
    </source>
</reference>
<dbReference type="Pfam" id="PF20151">
    <property type="entry name" value="DUF6533"/>
    <property type="match status" value="1"/>
</dbReference>